<proteinExistence type="predicted"/>
<feature type="transmembrane region" description="Helical" evidence="1">
    <location>
        <begin position="28"/>
        <end position="51"/>
    </location>
</feature>
<dbReference type="RefSeq" id="WP_354313810.1">
    <property type="nucleotide sequence ID" value="NZ_JBEPME010000005.1"/>
</dbReference>
<accession>A0ABV2KDP5</accession>
<name>A0ABV2KDP5_SPOPS</name>
<evidence type="ECO:0000256" key="1">
    <source>
        <dbReference type="SAM" id="Phobius"/>
    </source>
</evidence>
<sequence length="52" mass="5996">MNKNKKSSEITLTEEDLDRRIKETNRNLYIASFSLIIAAVTLVIVLVKIVYQ</sequence>
<protein>
    <recommendedName>
        <fullName evidence="4">Amino acid transporter</fullName>
    </recommendedName>
</protein>
<keyword evidence="1" id="KW-0472">Membrane</keyword>
<dbReference type="EMBL" id="JBEPME010000005">
    <property type="protein sequence ID" value="MET3658128.1"/>
    <property type="molecule type" value="Genomic_DNA"/>
</dbReference>
<evidence type="ECO:0000313" key="2">
    <source>
        <dbReference type="EMBL" id="MET3658128.1"/>
    </source>
</evidence>
<keyword evidence="3" id="KW-1185">Reference proteome</keyword>
<keyword evidence="1" id="KW-0812">Transmembrane</keyword>
<gene>
    <name evidence="2" type="ORF">ABIC55_003245</name>
</gene>
<dbReference type="Proteomes" id="UP001549104">
    <property type="component" value="Unassembled WGS sequence"/>
</dbReference>
<organism evidence="2 3">
    <name type="scientific">Sporosarcina psychrophila</name>
    <name type="common">Bacillus psychrophilus</name>
    <dbReference type="NCBI Taxonomy" id="1476"/>
    <lineage>
        <taxon>Bacteria</taxon>
        <taxon>Bacillati</taxon>
        <taxon>Bacillota</taxon>
        <taxon>Bacilli</taxon>
        <taxon>Bacillales</taxon>
        <taxon>Caryophanaceae</taxon>
        <taxon>Sporosarcina</taxon>
    </lineage>
</organism>
<evidence type="ECO:0008006" key="4">
    <source>
        <dbReference type="Google" id="ProtNLM"/>
    </source>
</evidence>
<comment type="caution">
    <text evidence="2">The sequence shown here is derived from an EMBL/GenBank/DDBJ whole genome shotgun (WGS) entry which is preliminary data.</text>
</comment>
<keyword evidence="1" id="KW-1133">Transmembrane helix</keyword>
<evidence type="ECO:0000313" key="3">
    <source>
        <dbReference type="Proteomes" id="UP001549104"/>
    </source>
</evidence>
<reference evidence="2 3" key="1">
    <citation type="submission" date="2024-06" db="EMBL/GenBank/DDBJ databases">
        <title>Sorghum-associated microbial communities from plants grown in Nebraska, USA.</title>
        <authorList>
            <person name="Schachtman D."/>
        </authorList>
    </citation>
    <scope>NUCLEOTIDE SEQUENCE [LARGE SCALE GENOMIC DNA]</scope>
    <source>
        <strain evidence="2 3">1288</strain>
    </source>
</reference>